<dbReference type="AlphaFoldDB" id="A0ABD0B7Z0"/>
<dbReference type="EMBL" id="BPOP01000022">
    <property type="protein sequence ID" value="GJB92325.1"/>
    <property type="molecule type" value="Genomic_DNA"/>
</dbReference>
<sequence length="63" mass="6740">MPINFGRIAAINARLEQIVKLIGDMAAAGTANAGNPRFDALMDEQKRLTDEVGRIHGEGMADS</sequence>
<dbReference type="RefSeq" id="WP_190284480.1">
    <property type="nucleotide sequence ID" value="NZ_AP024404.1"/>
</dbReference>
<reference evidence="1 2" key="1">
    <citation type="submission" date="2021-07" db="EMBL/GenBank/DDBJ databases">
        <title>Draft genome sequence of carbapenem-resistant Aeromonas spp. in Japan.</title>
        <authorList>
            <person name="Maehana S."/>
            <person name="Suzuki M."/>
            <person name="Kitasato H."/>
        </authorList>
    </citation>
    <scope>NUCLEOTIDE SEQUENCE [LARGE SCALE GENOMIC DNA]</scope>
    <source>
        <strain evidence="1 2">KAM382</strain>
    </source>
</reference>
<evidence type="ECO:0000313" key="1">
    <source>
        <dbReference type="EMBL" id="GJB92325.1"/>
    </source>
</evidence>
<proteinExistence type="predicted"/>
<protein>
    <submittedName>
        <fullName evidence="1">Uncharacterized protein</fullName>
    </submittedName>
</protein>
<accession>A0ABD0B7Z0</accession>
<organism evidence="1 2">
    <name type="scientific">Aeromonas caviae</name>
    <name type="common">Aeromonas punctata</name>
    <dbReference type="NCBI Taxonomy" id="648"/>
    <lineage>
        <taxon>Bacteria</taxon>
        <taxon>Pseudomonadati</taxon>
        <taxon>Pseudomonadota</taxon>
        <taxon>Gammaproteobacteria</taxon>
        <taxon>Aeromonadales</taxon>
        <taxon>Aeromonadaceae</taxon>
        <taxon>Aeromonas</taxon>
    </lineage>
</organism>
<comment type="caution">
    <text evidence="1">The sequence shown here is derived from an EMBL/GenBank/DDBJ whole genome shotgun (WGS) entry which is preliminary data.</text>
</comment>
<dbReference type="Proteomes" id="UP000737420">
    <property type="component" value="Unassembled WGS sequence"/>
</dbReference>
<gene>
    <name evidence="1" type="ORF">KAM382_23860</name>
</gene>
<name>A0ABD0B7Z0_AERCA</name>
<evidence type="ECO:0000313" key="2">
    <source>
        <dbReference type="Proteomes" id="UP000737420"/>
    </source>
</evidence>